<dbReference type="EMBL" id="JAINDJ010000002">
    <property type="protein sequence ID" value="KAG9455928.1"/>
    <property type="molecule type" value="Genomic_DNA"/>
</dbReference>
<name>A0AAV7F8M1_ARIFI</name>
<evidence type="ECO:0000313" key="2">
    <source>
        <dbReference type="Proteomes" id="UP000825729"/>
    </source>
</evidence>
<protein>
    <recommendedName>
        <fullName evidence="3">Antifreeze protein</fullName>
    </recommendedName>
</protein>
<sequence>MRATAEVFATTAGITPAHAIRTFPGVVEALAEDFVTIPSLIARPAKAPPTPAGADPSPEAMLKITRNFDAVSALIVAM</sequence>
<reference evidence="1 2" key="1">
    <citation type="submission" date="2021-07" db="EMBL/GenBank/DDBJ databases">
        <title>The Aristolochia fimbriata genome: insights into angiosperm evolution, floral development and chemical biosynthesis.</title>
        <authorList>
            <person name="Jiao Y."/>
        </authorList>
    </citation>
    <scope>NUCLEOTIDE SEQUENCE [LARGE SCALE GENOMIC DNA]</scope>
    <source>
        <strain evidence="1">IBCAS-2021</strain>
        <tissue evidence="1">Leaf</tissue>
    </source>
</reference>
<evidence type="ECO:0000313" key="1">
    <source>
        <dbReference type="EMBL" id="KAG9455928.1"/>
    </source>
</evidence>
<gene>
    <name evidence="1" type="ORF">H6P81_000436</name>
</gene>
<evidence type="ECO:0008006" key="3">
    <source>
        <dbReference type="Google" id="ProtNLM"/>
    </source>
</evidence>
<proteinExistence type="predicted"/>
<dbReference type="Proteomes" id="UP000825729">
    <property type="component" value="Unassembled WGS sequence"/>
</dbReference>
<organism evidence="1 2">
    <name type="scientific">Aristolochia fimbriata</name>
    <name type="common">White veined hardy Dutchman's pipe vine</name>
    <dbReference type="NCBI Taxonomy" id="158543"/>
    <lineage>
        <taxon>Eukaryota</taxon>
        <taxon>Viridiplantae</taxon>
        <taxon>Streptophyta</taxon>
        <taxon>Embryophyta</taxon>
        <taxon>Tracheophyta</taxon>
        <taxon>Spermatophyta</taxon>
        <taxon>Magnoliopsida</taxon>
        <taxon>Magnoliidae</taxon>
        <taxon>Piperales</taxon>
        <taxon>Aristolochiaceae</taxon>
        <taxon>Aristolochia</taxon>
    </lineage>
</organism>
<accession>A0AAV7F8M1</accession>
<comment type="caution">
    <text evidence="1">The sequence shown here is derived from an EMBL/GenBank/DDBJ whole genome shotgun (WGS) entry which is preliminary data.</text>
</comment>
<keyword evidence="2" id="KW-1185">Reference proteome</keyword>
<dbReference type="AlphaFoldDB" id="A0AAV7F8M1"/>